<accession>C0B7K4</accession>
<comment type="caution">
    <text evidence="1">The sequence shown here is derived from an EMBL/GenBank/DDBJ whole genome shotgun (WGS) entry which is preliminary data.</text>
</comment>
<dbReference type="AlphaFoldDB" id="C0B7K4"/>
<reference evidence="1 2" key="2">
    <citation type="submission" date="2009-03" db="EMBL/GenBank/DDBJ databases">
        <title>Draft genome sequence of Coprococcus comes (ATCC 27758).</title>
        <authorList>
            <person name="Sudarsanam P."/>
            <person name="Ley R."/>
            <person name="Guruge J."/>
            <person name="Turnbaugh P.J."/>
            <person name="Mahowald M."/>
            <person name="Liep D."/>
            <person name="Gordon J."/>
        </authorList>
    </citation>
    <scope>NUCLEOTIDE SEQUENCE [LARGE SCALE GENOMIC DNA]</scope>
    <source>
        <strain evidence="1 2">ATCC 27758</strain>
    </source>
</reference>
<dbReference type="HOGENOM" id="CLU_2648296_0_0_9"/>
<organism evidence="1 2">
    <name type="scientific">Coprococcus comes ATCC 27758</name>
    <dbReference type="NCBI Taxonomy" id="470146"/>
    <lineage>
        <taxon>Bacteria</taxon>
        <taxon>Bacillati</taxon>
        <taxon>Bacillota</taxon>
        <taxon>Clostridia</taxon>
        <taxon>Lachnospirales</taxon>
        <taxon>Lachnospiraceae</taxon>
        <taxon>Coprococcus</taxon>
    </lineage>
</organism>
<reference evidence="1 2" key="1">
    <citation type="submission" date="2009-02" db="EMBL/GenBank/DDBJ databases">
        <authorList>
            <person name="Fulton L."/>
            <person name="Clifton S."/>
            <person name="Fulton B."/>
            <person name="Xu J."/>
            <person name="Minx P."/>
            <person name="Pepin K.H."/>
            <person name="Johnson M."/>
            <person name="Bhonagiri V."/>
            <person name="Nash W.E."/>
            <person name="Mardis E.R."/>
            <person name="Wilson R.K."/>
        </authorList>
    </citation>
    <scope>NUCLEOTIDE SEQUENCE [LARGE SCALE GENOMIC DNA]</scope>
    <source>
        <strain evidence="1 2">ATCC 27758</strain>
    </source>
</reference>
<proteinExistence type="predicted"/>
<protein>
    <submittedName>
        <fullName evidence="1">Uncharacterized protein</fullName>
    </submittedName>
</protein>
<evidence type="ECO:0000313" key="1">
    <source>
        <dbReference type="EMBL" id="EEG90391.1"/>
    </source>
</evidence>
<gene>
    <name evidence="1" type="ORF">COPCOM_01127</name>
</gene>
<name>C0B7K4_9FIRM</name>
<sequence length="76" mass="9119">MQSGKNHCGHAYNSQVQEIIHLNKCKKERLFMEERDDLEQMAFIQKWNDGKAEREKKREQMWNGILEKAGIKKEEK</sequence>
<dbReference type="Proteomes" id="UP000003793">
    <property type="component" value="Unassembled WGS sequence"/>
</dbReference>
<dbReference type="EMBL" id="ABVR01000038">
    <property type="protein sequence ID" value="EEG90391.1"/>
    <property type="molecule type" value="Genomic_DNA"/>
</dbReference>
<evidence type="ECO:0000313" key="2">
    <source>
        <dbReference type="Proteomes" id="UP000003793"/>
    </source>
</evidence>